<dbReference type="SUPFAM" id="SSF81301">
    <property type="entry name" value="Nucleotidyltransferase"/>
    <property type="match status" value="1"/>
</dbReference>
<dbReference type="Proteomes" id="UP001250932">
    <property type="component" value="Unassembled WGS sequence"/>
</dbReference>
<evidence type="ECO:0000313" key="1">
    <source>
        <dbReference type="EMBL" id="MDT7041162.1"/>
    </source>
</evidence>
<evidence type="ECO:0008006" key="3">
    <source>
        <dbReference type="Google" id="ProtNLM"/>
    </source>
</evidence>
<evidence type="ECO:0000313" key="2">
    <source>
        <dbReference type="Proteomes" id="UP001250932"/>
    </source>
</evidence>
<name>A0ABU3K443_9BACT</name>
<sequence length="259" mass="29869">MSQFPTNWEKMPERAQRTLDAYLRDATKSLGADVGAIILYGSLARGDYLQDRSNMNILMVFEHLTMNIMERCSQLNRRWSKERILAPLMFTREELGSFLETFPLEFYEIQDHHILLAGRDPFPELHIEGRHLFIECEREIRGNLLRVRQQFVETRGNPEGIHALLPISLTTVIPCLRGLYRLMEQPSKGTPDEILKRMPSILNLDPGAFHEVWLLKRGQSTPGKHDFPNLLNRYLGALEALTARVDLLDQEGRFQGGKS</sequence>
<protein>
    <recommendedName>
        <fullName evidence="3">Polymerase nucleotidyl transferase domain-containing protein</fullName>
    </recommendedName>
</protein>
<keyword evidence="2" id="KW-1185">Reference proteome</keyword>
<proteinExistence type="predicted"/>
<dbReference type="RefSeq" id="WP_313831520.1">
    <property type="nucleotide sequence ID" value="NZ_JAQOUE010000001.1"/>
</dbReference>
<dbReference type="Gene3D" id="3.30.460.10">
    <property type="entry name" value="Beta Polymerase, domain 2"/>
    <property type="match status" value="1"/>
</dbReference>
<gene>
    <name evidence="1" type="ORF">PPG34_02290</name>
</gene>
<organism evidence="1 2">
    <name type="scientific">Candidatus Nitronereus thalassa</name>
    <dbReference type="NCBI Taxonomy" id="3020898"/>
    <lineage>
        <taxon>Bacteria</taxon>
        <taxon>Pseudomonadati</taxon>
        <taxon>Nitrospirota</taxon>
        <taxon>Nitrospiria</taxon>
        <taxon>Nitrospirales</taxon>
        <taxon>Nitrospiraceae</taxon>
        <taxon>Candidatus Nitronereus</taxon>
    </lineage>
</organism>
<dbReference type="EMBL" id="JAQOUE010000001">
    <property type="protein sequence ID" value="MDT7041162.1"/>
    <property type="molecule type" value="Genomic_DNA"/>
</dbReference>
<accession>A0ABU3K443</accession>
<reference evidence="1 2" key="1">
    <citation type="journal article" date="2023" name="ISME J.">
        <title>Cultivation and genomic characterization of novel and ubiquitous marine nitrite-oxidizing bacteria from the Nitrospirales.</title>
        <authorList>
            <person name="Mueller A.J."/>
            <person name="Daebeler A."/>
            <person name="Herbold C.W."/>
            <person name="Kirkegaard R.H."/>
            <person name="Daims H."/>
        </authorList>
    </citation>
    <scope>NUCLEOTIDE SEQUENCE [LARGE SCALE GENOMIC DNA]</scope>
    <source>
        <strain evidence="1 2">EB</strain>
    </source>
</reference>
<comment type="caution">
    <text evidence="1">The sequence shown here is derived from an EMBL/GenBank/DDBJ whole genome shotgun (WGS) entry which is preliminary data.</text>
</comment>
<dbReference type="InterPro" id="IPR043519">
    <property type="entry name" value="NT_sf"/>
</dbReference>